<comment type="caution">
    <text evidence="2">The sequence shown here is derived from an EMBL/GenBank/DDBJ whole genome shotgun (WGS) entry which is preliminary data.</text>
</comment>
<feature type="transmembrane region" description="Helical" evidence="1">
    <location>
        <begin position="311"/>
        <end position="336"/>
    </location>
</feature>
<organism evidence="2 3">
    <name type="scientific">Suilimivivens aceti</name>
    <dbReference type="NCBI Taxonomy" id="2981774"/>
    <lineage>
        <taxon>Bacteria</taxon>
        <taxon>Bacillati</taxon>
        <taxon>Bacillota</taxon>
        <taxon>Clostridia</taxon>
        <taxon>Lachnospirales</taxon>
        <taxon>Lachnospiraceae</taxon>
        <taxon>Suilimivivens</taxon>
    </lineage>
</organism>
<keyword evidence="1" id="KW-0472">Membrane</keyword>
<evidence type="ECO:0000256" key="1">
    <source>
        <dbReference type="SAM" id="Phobius"/>
    </source>
</evidence>
<dbReference type="Proteomes" id="UP001652432">
    <property type="component" value="Unassembled WGS sequence"/>
</dbReference>
<proteinExistence type="predicted"/>
<dbReference type="Gene3D" id="3.30.420.40">
    <property type="match status" value="2"/>
</dbReference>
<evidence type="ECO:0000313" key="2">
    <source>
        <dbReference type="EMBL" id="MCU6744638.1"/>
    </source>
</evidence>
<keyword evidence="3" id="KW-1185">Reference proteome</keyword>
<keyword evidence="1" id="KW-0812">Transmembrane</keyword>
<dbReference type="Gene3D" id="3.30.1490.300">
    <property type="match status" value="1"/>
</dbReference>
<accession>A0ABT2T330</accession>
<name>A0ABT2T330_9FIRM</name>
<dbReference type="EMBL" id="JAOQKJ010000006">
    <property type="protein sequence ID" value="MCU6744638.1"/>
    <property type="molecule type" value="Genomic_DNA"/>
</dbReference>
<reference evidence="2 3" key="1">
    <citation type="journal article" date="2021" name="ISME Commun">
        <title>Automated analysis of genomic sequences facilitates high-throughput and comprehensive description of bacteria.</title>
        <authorList>
            <person name="Hitch T.C.A."/>
        </authorList>
    </citation>
    <scope>NUCLEOTIDE SEQUENCE [LARGE SCALE GENOMIC DNA]</scope>
    <source>
        <strain evidence="2 3">Sanger_18</strain>
    </source>
</reference>
<sequence>MEVILYLSNQLVQAVEVKKKGRKIMARRVWQEEAPGGSIINGIITDEEAFLPFIKNFFSRNKIPSREVALVIGSSQFNHKVMEFPRLSDRELRKLIEREFAENKKEDILYSYYVLEKKGRKGMQKIMAAAVSKEFLLSYLELFRKAGIGLGSIDSETGSLVCQFSHSPEIQKQTCLVQVLDGQEVGSYLFDGGVYFYSQKNRLFRTETEEELAEELIAIQGKLSQFASAQKLQEPLEKFYICGQGAAVLKREKPELDCYHADKVVCPGRSMKKKPDFIYPAGILLQEEKGTSFLEQIKREQKKKKKQYERFMLCLPSLCVLVLVLAAAAGLGGSYYRNLEKLYQIQETMGNEELAEKKASYELSMTKVETMKVRIRDAQEAWEKLMSYPTFDASIWREITGSMGNGITVELKNFNRDSGVIGMNASAADPRQISGFIAALQEKDIFESVEYSGYTYADSTESYTIHVVCCLTEGAGR</sequence>
<protein>
    <submittedName>
        <fullName evidence="2">Uncharacterized protein</fullName>
    </submittedName>
</protein>
<evidence type="ECO:0000313" key="3">
    <source>
        <dbReference type="Proteomes" id="UP001652432"/>
    </source>
</evidence>
<dbReference type="RefSeq" id="WP_262574722.1">
    <property type="nucleotide sequence ID" value="NZ_JAOQKJ010000006.1"/>
</dbReference>
<gene>
    <name evidence="2" type="ORF">OCV77_09030</name>
</gene>
<keyword evidence="1" id="KW-1133">Transmembrane helix</keyword>